<dbReference type="Proteomes" id="UP001054945">
    <property type="component" value="Unassembled WGS sequence"/>
</dbReference>
<dbReference type="EMBL" id="BPLR01016617">
    <property type="protein sequence ID" value="GIY85145.1"/>
    <property type="molecule type" value="Genomic_DNA"/>
</dbReference>
<proteinExistence type="predicted"/>
<protein>
    <submittedName>
        <fullName evidence="1">Uncharacterized protein</fullName>
    </submittedName>
</protein>
<accession>A0AAV4WT87</accession>
<reference evidence="1 2" key="1">
    <citation type="submission" date="2021-06" db="EMBL/GenBank/DDBJ databases">
        <title>Caerostris extrusa draft genome.</title>
        <authorList>
            <person name="Kono N."/>
            <person name="Arakawa K."/>
        </authorList>
    </citation>
    <scope>NUCLEOTIDE SEQUENCE [LARGE SCALE GENOMIC DNA]</scope>
</reference>
<sequence length="208" mass="23449">MQKIKILNNIKKGALLLKKINILNNINRKSALLLKSQSEESCSPEQLYHRECKDIGGEGGCYQGTPTTQTIQSVLLTDFNGARRHFITGDPLEFRRCAGRGSTDIGGPWEKFPSRDVYGRHQQDLSKERALFCGGTLLFGVTQRSVIGQMDSLVGLERRILMCGKEKASRDLWQQGWCRMSNLLWPNKTVKVSNCNFTQLPNEKTLTS</sequence>
<evidence type="ECO:0000313" key="1">
    <source>
        <dbReference type="EMBL" id="GIY85145.1"/>
    </source>
</evidence>
<dbReference type="AlphaFoldDB" id="A0AAV4WT87"/>
<keyword evidence="2" id="KW-1185">Reference proteome</keyword>
<gene>
    <name evidence="1" type="ORF">CEXT_664561</name>
</gene>
<comment type="caution">
    <text evidence="1">The sequence shown here is derived from an EMBL/GenBank/DDBJ whole genome shotgun (WGS) entry which is preliminary data.</text>
</comment>
<name>A0AAV4WT87_CAEEX</name>
<evidence type="ECO:0000313" key="2">
    <source>
        <dbReference type="Proteomes" id="UP001054945"/>
    </source>
</evidence>
<organism evidence="1 2">
    <name type="scientific">Caerostris extrusa</name>
    <name type="common">Bark spider</name>
    <name type="synonym">Caerostris bankana</name>
    <dbReference type="NCBI Taxonomy" id="172846"/>
    <lineage>
        <taxon>Eukaryota</taxon>
        <taxon>Metazoa</taxon>
        <taxon>Ecdysozoa</taxon>
        <taxon>Arthropoda</taxon>
        <taxon>Chelicerata</taxon>
        <taxon>Arachnida</taxon>
        <taxon>Araneae</taxon>
        <taxon>Araneomorphae</taxon>
        <taxon>Entelegynae</taxon>
        <taxon>Araneoidea</taxon>
        <taxon>Araneidae</taxon>
        <taxon>Caerostris</taxon>
    </lineage>
</organism>